<evidence type="ECO:0000256" key="3">
    <source>
        <dbReference type="ARBA" id="ARBA00022989"/>
    </source>
</evidence>
<feature type="region of interest" description="Disordered" evidence="5">
    <location>
        <begin position="1"/>
        <end position="40"/>
    </location>
</feature>
<feature type="compositionally biased region" description="Basic residues" evidence="5">
    <location>
        <begin position="1368"/>
        <end position="1379"/>
    </location>
</feature>
<feature type="compositionally biased region" description="Basic and acidic residues" evidence="5">
    <location>
        <begin position="746"/>
        <end position="763"/>
    </location>
</feature>
<dbReference type="EMBL" id="JAULSX010000001">
    <property type="protein sequence ID" value="KAK3499384.1"/>
    <property type="molecule type" value="Genomic_DNA"/>
</dbReference>
<feature type="transmembrane region" description="Helical" evidence="6">
    <location>
        <begin position="955"/>
        <end position="982"/>
    </location>
</feature>
<feature type="transmembrane region" description="Helical" evidence="6">
    <location>
        <begin position="1131"/>
        <end position="1152"/>
    </location>
</feature>
<dbReference type="GeneID" id="87875605"/>
<evidence type="ECO:0000256" key="6">
    <source>
        <dbReference type="SAM" id="Phobius"/>
    </source>
</evidence>
<evidence type="ECO:0000256" key="1">
    <source>
        <dbReference type="ARBA" id="ARBA00004141"/>
    </source>
</evidence>
<keyword evidence="3 6" id="KW-1133">Transmembrane helix</keyword>
<feature type="transmembrane region" description="Helical" evidence="6">
    <location>
        <begin position="909"/>
        <end position="934"/>
    </location>
</feature>
<sequence length="1489" mass="164344">MSTFEKNRVRDAHPYSGPIDPPPYQRAPSSELSLPSLRGNNAYQETLSNISHSRYSSMDRDSIPKYEHLDSVPSPNMTIKSGNMRFMIPPRKHPFTPMDTTPLSSRVPRNASFRVTFDSSTHDLDSPLESGRDYFYGATYEEEPPGPSYNLNEWIETSGNQDPSSSDFVHHTLPDSQVSQELSVTSKGRHQHGHSLEPKVRTVAELAKSSAFDFTGQKGILTAVPSPNLPPLYHQEGMLDLATYIASRDPSPMGHTQAQVDVASHHLAAITPSHGEMNTSNIISACLDSPRHLKSTDSRMNHHYGYSFTPEMQPYNDGDGSKDSAIGQAVTPRGFSKHKSASELVAYWESMQGSNDANNATPAKQGLPHRPRADFSTVPPDFRGSTDRTNFGKAPEGKLYPVAEHISVPSDNKLDPAATSSAMGNLNRTRAWLRDLIKQPQPYKTKFTELPRKDSMHERLLDDYDSAYPRSLLRNSTAGASIDMKFRSTVNNLENLLSEAMELAAVTAQREVDHQCPDYYELDELAYCDVPTPPGVHKSFPSENGSMVNEVGDFDYWTAVESALGIDHSSENNIRKPKHYRSAPGMHSRNVAVKIPKRKSSLMQPKIKPSYSTLGGPRYEELGGEPPAQGPAPGPIGLRTKQSSRLETPASPSASTDSPPPSGCLPRVALKLRSYRSFGAIRPLRHISSLRPQADGAMDTPGDESDSTVVRTLLKRRVPASGLDGPATSTGGRSQQFQTASWTYGDDSRGLGEGEPRDAPDTRIDLRGRSHVSLRGYQGFSLARAYRRQPVARDWSTARKRFVAGVACLSTAFIGMVIGIYAGLVPSIQYWIADLNHYAILGNFFFYLGLAIPTFFFWPLPLLHGRKPYILSSLILAMPLLFPQAIAVSTWRSPYVSTWRWALLGSRGFMGLTLGFASMNFHSMLTDLFGASLMSGNPHQEVVDKFDVRRHGGGMGVWLGLWTWCFTGSIGIGFLIGAAIINNFNPSWGFYVSIMMIAVVLLLNVHGILLSLEMLRQPGFMIMAVYVGWIYAQVILVICLLGSLTSKDYRLRSPLVGLCVAFISIGALVSIPFQKANIFSRHRNYPQLSNMDTLLDKKFTWTSHLLRRAIFLTLLPILGMAYTVSSAGGHIPVPVPVLFATLMGTISALAVAECNGLIMENFDCSDLLPGMIGRPRGYSNKQPKRTNYSSHPRIAAGFAVCHTFGFLLAALATTVAGRAQRNLGQREATGIVAGVLFLLTVLLLAVLVRFKEIEIIPSSKTVEMEKWQKIRRESIRKSIIEIKAGRPLPVTMTDEEIWRPRLPGNPSSQFRRVNILELGAMTRWTEIRKKNKLIDESAAHLNRAALESARMAVENATGIGARTTKMIRKVSSRKGRRKQGQSQRTMYKHLGVPLQPEEAGPSRGDTASPNRFGLYRFDAEPARAGSDGFSFKAHSDLDTGSVLERPVPEEDEDMVDFITSSEEDGNDRIELDELGPLEGSPSGHARKEV</sequence>
<dbReference type="SUPFAM" id="SSF103473">
    <property type="entry name" value="MFS general substrate transporter"/>
    <property type="match status" value="1"/>
</dbReference>
<evidence type="ECO:0000256" key="5">
    <source>
        <dbReference type="SAM" id="MobiDB-lite"/>
    </source>
</evidence>
<feature type="region of interest" description="Disordered" evidence="5">
    <location>
        <begin position="178"/>
        <end position="197"/>
    </location>
</feature>
<evidence type="ECO:0000313" key="7">
    <source>
        <dbReference type="EMBL" id="KAK3499384.1"/>
    </source>
</evidence>
<feature type="compositionally biased region" description="Basic and acidic residues" evidence="5">
    <location>
        <begin position="1"/>
        <end position="13"/>
    </location>
</feature>
<evidence type="ECO:0008006" key="9">
    <source>
        <dbReference type="Google" id="ProtNLM"/>
    </source>
</evidence>
<evidence type="ECO:0000256" key="2">
    <source>
        <dbReference type="ARBA" id="ARBA00022692"/>
    </source>
</evidence>
<accession>A0AAJ0IFP1</accession>
<protein>
    <recommendedName>
        <fullName evidence="9">Polyamine transport protein</fullName>
    </recommendedName>
</protein>
<feature type="compositionally biased region" description="Polar residues" evidence="5">
    <location>
        <begin position="27"/>
        <end position="40"/>
    </location>
</feature>
<reference evidence="7 8" key="1">
    <citation type="journal article" date="2023" name="Mol. Phylogenet. Evol.">
        <title>Genome-scale phylogeny and comparative genomics of the fungal order Sordariales.</title>
        <authorList>
            <person name="Hensen N."/>
            <person name="Bonometti L."/>
            <person name="Westerberg I."/>
            <person name="Brannstrom I.O."/>
            <person name="Guillou S."/>
            <person name="Cros-Aarteil S."/>
            <person name="Calhoun S."/>
            <person name="Haridas S."/>
            <person name="Kuo A."/>
            <person name="Mondo S."/>
            <person name="Pangilinan J."/>
            <person name="Riley R."/>
            <person name="LaButti K."/>
            <person name="Andreopoulos B."/>
            <person name="Lipzen A."/>
            <person name="Chen C."/>
            <person name="Yan M."/>
            <person name="Daum C."/>
            <person name="Ng V."/>
            <person name="Clum A."/>
            <person name="Steindorff A."/>
            <person name="Ohm R.A."/>
            <person name="Martin F."/>
            <person name="Silar P."/>
            <person name="Natvig D.O."/>
            <person name="Lalanne C."/>
            <person name="Gautier V."/>
            <person name="Ament-Velasquez S.L."/>
            <person name="Kruys A."/>
            <person name="Hutchinson M.I."/>
            <person name="Powell A.J."/>
            <person name="Barry K."/>
            <person name="Miller A.N."/>
            <person name="Grigoriev I.V."/>
            <person name="Debuchy R."/>
            <person name="Gladieux P."/>
            <person name="Hiltunen Thoren M."/>
            <person name="Johannesson H."/>
        </authorList>
    </citation>
    <scope>NUCLEOTIDE SEQUENCE [LARGE SCALE GENOMIC DNA]</scope>
    <source>
        <strain evidence="7 8">FGSC 10403</strain>
    </source>
</reference>
<feature type="region of interest" description="Disordered" evidence="5">
    <location>
        <begin position="356"/>
        <end position="395"/>
    </location>
</feature>
<keyword evidence="8" id="KW-1185">Reference proteome</keyword>
<feature type="region of interest" description="Disordered" evidence="5">
    <location>
        <begin position="570"/>
        <end position="666"/>
    </location>
</feature>
<feature type="transmembrane region" description="Helical" evidence="6">
    <location>
        <begin position="1024"/>
        <end position="1043"/>
    </location>
</feature>
<feature type="compositionally biased region" description="Polar residues" evidence="5">
    <location>
        <begin position="727"/>
        <end position="742"/>
    </location>
</feature>
<dbReference type="GO" id="GO:0005886">
    <property type="term" value="C:plasma membrane"/>
    <property type="evidence" value="ECO:0007669"/>
    <property type="project" value="TreeGrafter"/>
</dbReference>
<dbReference type="GO" id="GO:0022857">
    <property type="term" value="F:transmembrane transporter activity"/>
    <property type="evidence" value="ECO:0007669"/>
    <property type="project" value="TreeGrafter"/>
</dbReference>
<feature type="transmembrane region" description="Helical" evidence="6">
    <location>
        <begin position="1055"/>
        <end position="1073"/>
    </location>
</feature>
<dbReference type="PANTHER" id="PTHR23502">
    <property type="entry name" value="MAJOR FACILITATOR SUPERFAMILY"/>
    <property type="match status" value="1"/>
</dbReference>
<dbReference type="Gene3D" id="1.20.1250.20">
    <property type="entry name" value="MFS general substrate transporter like domains"/>
    <property type="match status" value="1"/>
</dbReference>
<feature type="transmembrane region" description="Helical" evidence="6">
    <location>
        <begin position="802"/>
        <end position="824"/>
    </location>
</feature>
<dbReference type="PANTHER" id="PTHR23502:SF76">
    <property type="entry name" value="POLYAMINE TRANSPORT PROTEIN"/>
    <property type="match status" value="1"/>
</dbReference>
<feature type="region of interest" description="Disordered" evidence="5">
    <location>
        <begin position="1430"/>
        <end position="1489"/>
    </location>
</feature>
<feature type="transmembrane region" description="Helical" evidence="6">
    <location>
        <begin position="844"/>
        <end position="862"/>
    </location>
</feature>
<feature type="transmembrane region" description="Helical" evidence="6">
    <location>
        <begin position="988"/>
        <end position="1012"/>
    </location>
</feature>
<keyword evidence="2 6" id="KW-0812">Transmembrane</keyword>
<gene>
    <name evidence="7" type="ORF">B0T23DRAFT_391996</name>
</gene>
<feature type="region of interest" description="Disordered" evidence="5">
    <location>
        <begin position="716"/>
        <end position="763"/>
    </location>
</feature>
<comment type="caution">
    <text evidence="7">The sequence shown here is derived from an EMBL/GenBank/DDBJ whole genome shotgun (WGS) entry which is preliminary data.</text>
</comment>
<evidence type="ECO:0000256" key="4">
    <source>
        <dbReference type="ARBA" id="ARBA00023136"/>
    </source>
</evidence>
<dbReference type="InterPro" id="IPR036259">
    <property type="entry name" value="MFS_trans_sf"/>
</dbReference>
<evidence type="ECO:0000313" key="8">
    <source>
        <dbReference type="Proteomes" id="UP001285908"/>
    </source>
</evidence>
<feature type="compositionally biased region" description="Low complexity" evidence="5">
    <location>
        <begin position="648"/>
        <end position="657"/>
    </location>
</feature>
<proteinExistence type="predicted"/>
<feature type="transmembrane region" description="Helical" evidence="6">
    <location>
        <begin position="1228"/>
        <end position="1250"/>
    </location>
</feature>
<name>A0AAJ0IFP1_9PEZI</name>
<dbReference type="CDD" id="cd06174">
    <property type="entry name" value="MFS"/>
    <property type="match status" value="1"/>
</dbReference>
<feature type="transmembrane region" description="Helical" evidence="6">
    <location>
        <begin position="1105"/>
        <end position="1125"/>
    </location>
</feature>
<comment type="subcellular location">
    <subcellularLocation>
        <location evidence="1">Membrane</location>
        <topology evidence="1">Multi-pass membrane protein</topology>
    </subcellularLocation>
</comment>
<feature type="transmembrane region" description="Helical" evidence="6">
    <location>
        <begin position="1194"/>
        <end position="1216"/>
    </location>
</feature>
<dbReference type="RefSeq" id="XP_062697017.1">
    <property type="nucleotide sequence ID" value="XM_062837983.1"/>
</dbReference>
<keyword evidence="4 6" id="KW-0472">Membrane</keyword>
<feature type="transmembrane region" description="Helical" evidence="6">
    <location>
        <begin position="869"/>
        <end position="889"/>
    </location>
</feature>
<feature type="region of interest" description="Disordered" evidence="5">
    <location>
        <begin position="1368"/>
        <end position="1409"/>
    </location>
</feature>
<feature type="compositionally biased region" description="Acidic residues" evidence="5">
    <location>
        <begin position="1449"/>
        <end position="1465"/>
    </location>
</feature>
<dbReference type="Proteomes" id="UP001285908">
    <property type="component" value="Unassembled WGS sequence"/>
</dbReference>
<organism evidence="7 8">
    <name type="scientific">Neurospora hispaniola</name>
    <dbReference type="NCBI Taxonomy" id="588809"/>
    <lineage>
        <taxon>Eukaryota</taxon>
        <taxon>Fungi</taxon>
        <taxon>Dikarya</taxon>
        <taxon>Ascomycota</taxon>
        <taxon>Pezizomycotina</taxon>
        <taxon>Sordariomycetes</taxon>
        <taxon>Sordariomycetidae</taxon>
        <taxon>Sordariales</taxon>
        <taxon>Sordariaceae</taxon>
        <taxon>Neurospora</taxon>
    </lineage>
</organism>